<dbReference type="Pfam" id="PF07228">
    <property type="entry name" value="SpoIIE"/>
    <property type="match status" value="1"/>
</dbReference>
<evidence type="ECO:0000313" key="5">
    <source>
        <dbReference type="Proteomes" id="UP001055940"/>
    </source>
</evidence>
<dbReference type="Gene3D" id="3.30.450.20">
    <property type="entry name" value="PAS domain"/>
    <property type="match status" value="1"/>
</dbReference>
<evidence type="ECO:0000256" key="1">
    <source>
        <dbReference type="ARBA" id="ARBA00022801"/>
    </source>
</evidence>
<feature type="domain" description="PPM-type phosphatase" evidence="3">
    <location>
        <begin position="491"/>
        <end position="705"/>
    </location>
</feature>
<dbReference type="InterPro" id="IPR052016">
    <property type="entry name" value="Bact_Sigma-Reg"/>
</dbReference>
<name>A0ABY5D4I4_9ACTN</name>
<dbReference type="Gene3D" id="3.30.450.40">
    <property type="match status" value="2"/>
</dbReference>
<gene>
    <name evidence="4" type="ORF">NE857_28780</name>
</gene>
<reference evidence="4" key="1">
    <citation type="submission" date="2022-06" db="EMBL/GenBank/DDBJ databases">
        <authorList>
            <person name="Ping M."/>
        </authorList>
    </citation>
    <scope>NUCLEOTIDE SEQUENCE</scope>
    <source>
        <strain evidence="4">JCM11759T</strain>
    </source>
</reference>
<dbReference type="SUPFAM" id="SSF55781">
    <property type="entry name" value="GAF domain-like"/>
    <property type="match status" value="2"/>
</dbReference>
<dbReference type="SUPFAM" id="SSF55785">
    <property type="entry name" value="PYP-like sensor domain (PAS domain)"/>
    <property type="match status" value="1"/>
</dbReference>
<dbReference type="EMBL" id="CP099837">
    <property type="protein sequence ID" value="USY19214.1"/>
    <property type="molecule type" value="Genomic_DNA"/>
</dbReference>
<dbReference type="Pfam" id="PF13185">
    <property type="entry name" value="GAF_2"/>
    <property type="match status" value="1"/>
</dbReference>
<dbReference type="CDD" id="cd00130">
    <property type="entry name" value="PAS"/>
    <property type="match status" value="1"/>
</dbReference>
<evidence type="ECO:0000259" key="2">
    <source>
        <dbReference type="SMART" id="SM00065"/>
    </source>
</evidence>
<dbReference type="PANTHER" id="PTHR43156:SF2">
    <property type="entry name" value="STAGE II SPORULATION PROTEIN E"/>
    <property type="match status" value="1"/>
</dbReference>
<accession>A0ABY5D4I4</accession>
<dbReference type="InterPro" id="IPR003018">
    <property type="entry name" value="GAF"/>
</dbReference>
<sequence length="723" mass="77498">MSGSEPVGPLPGPGDLIDGLRRAMAAVEAHAGGVYLWDAESSALRMAVLVGMPPDLLHAWHTVSPDAALPVTDAIRTGGLVWVPASAGLARSYPRIALVLPYDVSIGSYPIGDRDAVHGALFVIGRSRQNPEVPEEGVRELDSAARELARVLERSRDLGAPIVPPKTPIIPDPPHSSRTPVAGFTEMVERLPQGLCALDTNGRFTVVSETASELLEAPSGALVGRTPWAALPWLNDPAYEDRYRATVFSRVPSNFVALHPPDRWLSFRLYPDDTGVTVAITPTEVDWTDAGTESEEDAPRSPTRTGFLYHVLHLASALTEAAGVTDVVRIVAEEIMPTFGASALALFGHDQRRQRLLLLGQRGFDPDFLELLNESTSRTRAPVARTTVTGVPGFFRSADNLRSAYPDPGVHIQDGLEGWAFLPLVTSGRTAGTCVLAFTDQHTFSVQERGVLTALGGLIAQALERARLYDFKLGLAHGLQDALLPRWTPQVRGLSVATRYLPGTDGMDIGGDFYDLIPLGGNTGAAIGDVQGHNVSAAALMGQLRTALLAYATTSDGGPGAVLRRVNQLLCLMESELFASCLYLCLDPATGRVSMANAGHPSPILADESGGRVLPAPEGLLLGIDAEADYSESEFTLHPGATLALYTDGLVESPGVDLERAQQDLADRLAEASRRPIDEVVDELTRAALSETHRRDDIALMVLRTETWETAPARPRTPPRDSR</sequence>
<dbReference type="RefSeq" id="WP_254418466.1">
    <property type="nucleotide sequence ID" value="NZ_BAAAJB010000013.1"/>
</dbReference>
<dbReference type="InterPro" id="IPR029016">
    <property type="entry name" value="GAF-like_dom_sf"/>
</dbReference>
<protein>
    <submittedName>
        <fullName evidence="4">SpoIIE family protein phosphatase</fullName>
    </submittedName>
</protein>
<dbReference type="InterPro" id="IPR000014">
    <property type="entry name" value="PAS"/>
</dbReference>
<keyword evidence="1" id="KW-0378">Hydrolase</keyword>
<keyword evidence="5" id="KW-1185">Reference proteome</keyword>
<dbReference type="PANTHER" id="PTHR43156">
    <property type="entry name" value="STAGE II SPORULATION PROTEIN E-RELATED"/>
    <property type="match status" value="1"/>
</dbReference>
<organism evidence="4 5">
    <name type="scientific">Nocardiopsis exhalans</name>
    <dbReference type="NCBI Taxonomy" id="163604"/>
    <lineage>
        <taxon>Bacteria</taxon>
        <taxon>Bacillati</taxon>
        <taxon>Actinomycetota</taxon>
        <taxon>Actinomycetes</taxon>
        <taxon>Streptosporangiales</taxon>
        <taxon>Nocardiopsidaceae</taxon>
        <taxon>Nocardiopsis</taxon>
    </lineage>
</organism>
<evidence type="ECO:0000313" key="4">
    <source>
        <dbReference type="EMBL" id="USY19214.1"/>
    </source>
</evidence>
<dbReference type="InterPro" id="IPR036457">
    <property type="entry name" value="PPM-type-like_dom_sf"/>
</dbReference>
<dbReference type="Proteomes" id="UP001055940">
    <property type="component" value="Chromosome"/>
</dbReference>
<feature type="domain" description="GAF" evidence="2">
    <location>
        <begin position="323"/>
        <end position="473"/>
    </location>
</feature>
<dbReference type="InterPro" id="IPR035965">
    <property type="entry name" value="PAS-like_dom_sf"/>
</dbReference>
<dbReference type="Gene3D" id="3.60.40.10">
    <property type="entry name" value="PPM-type phosphatase domain"/>
    <property type="match status" value="1"/>
</dbReference>
<dbReference type="InterPro" id="IPR001932">
    <property type="entry name" value="PPM-type_phosphatase-like_dom"/>
</dbReference>
<dbReference type="SUPFAM" id="SSF81606">
    <property type="entry name" value="PP2C-like"/>
    <property type="match status" value="1"/>
</dbReference>
<proteinExistence type="predicted"/>
<evidence type="ECO:0000259" key="3">
    <source>
        <dbReference type="SMART" id="SM00331"/>
    </source>
</evidence>
<dbReference type="Pfam" id="PF08448">
    <property type="entry name" value="PAS_4"/>
    <property type="match status" value="1"/>
</dbReference>
<dbReference type="SMART" id="SM00331">
    <property type="entry name" value="PP2C_SIG"/>
    <property type="match status" value="1"/>
</dbReference>
<dbReference type="InterPro" id="IPR013656">
    <property type="entry name" value="PAS_4"/>
</dbReference>
<dbReference type="SMART" id="SM00065">
    <property type="entry name" value="GAF"/>
    <property type="match status" value="1"/>
</dbReference>